<dbReference type="PANTHER" id="PTHR37318">
    <property type="entry name" value="BSL7504 PROTEIN"/>
    <property type="match status" value="1"/>
</dbReference>
<name>A0AA41QST3_9MICO</name>
<organism evidence="2 3">
    <name type="scientific">Cryobacterium zhongshanensis</name>
    <dbReference type="NCBI Taxonomy" id="2928153"/>
    <lineage>
        <taxon>Bacteria</taxon>
        <taxon>Bacillati</taxon>
        <taxon>Actinomycetota</taxon>
        <taxon>Actinomycetes</taxon>
        <taxon>Micrococcales</taxon>
        <taxon>Microbacteriaceae</taxon>
        <taxon>Cryobacterium</taxon>
    </lineage>
</organism>
<dbReference type="PANTHER" id="PTHR37318:SF1">
    <property type="entry name" value="BSL7504 PROTEIN"/>
    <property type="match status" value="1"/>
</dbReference>
<dbReference type="AlphaFoldDB" id="A0AA41QST3"/>
<comment type="caution">
    <text evidence="2">The sequence shown here is derived from an EMBL/GenBank/DDBJ whole genome shotgun (WGS) entry which is preliminary data.</text>
</comment>
<dbReference type="InterPro" id="IPR036388">
    <property type="entry name" value="WH-like_DNA-bd_sf"/>
</dbReference>
<dbReference type="SUPFAM" id="SSF46785">
    <property type="entry name" value="Winged helix' DNA-binding domain"/>
    <property type="match status" value="1"/>
</dbReference>
<dbReference type="Gene3D" id="1.10.10.10">
    <property type="entry name" value="Winged helix-like DNA-binding domain superfamily/Winged helix DNA-binding domain"/>
    <property type="match status" value="1"/>
</dbReference>
<evidence type="ECO:0000313" key="2">
    <source>
        <dbReference type="EMBL" id="MCI4656685.1"/>
    </source>
</evidence>
<dbReference type="Pfam" id="PF13601">
    <property type="entry name" value="HTH_34"/>
    <property type="match status" value="1"/>
</dbReference>
<proteinExistence type="predicted"/>
<sequence>MTARQPARIHPRHRLDETLLTPVRFSTMAALGNGSEVDFATLRDLIETDDSALSKAISRLEAAHYIAVRKGYVANKPRTWLRATPAGLKALRIHIEALQAITNVQIVQ</sequence>
<dbReference type="EMBL" id="JALGAR010000001">
    <property type="protein sequence ID" value="MCI4656685.1"/>
    <property type="molecule type" value="Genomic_DNA"/>
</dbReference>
<gene>
    <name evidence="2" type="ORF">MQH31_02510</name>
</gene>
<protein>
    <submittedName>
        <fullName evidence="2">Transcriptional regulator</fullName>
    </submittedName>
</protein>
<keyword evidence="3" id="KW-1185">Reference proteome</keyword>
<evidence type="ECO:0000313" key="3">
    <source>
        <dbReference type="Proteomes" id="UP001165341"/>
    </source>
</evidence>
<dbReference type="InterPro" id="IPR027395">
    <property type="entry name" value="WH_DNA-bd_dom"/>
</dbReference>
<accession>A0AA41QST3</accession>
<feature type="domain" description="Winged helix DNA-binding" evidence="1">
    <location>
        <begin position="23"/>
        <end position="101"/>
    </location>
</feature>
<reference evidence="2" key="1">
    <citation type="submission" date="2022-03" db="EMBL/GenBank/DDBJ databases">
        <title>Cryobacterium sp. nov. strain ZS14-85, isolated from Antarctic soil.</title>
        <authorList>
            <person name="Li J."/>
            <person name="Niu G."/>
        </authorList>
    </citation>
    <scope>NUCLEOTIDE SEQUENCE</scope>
    <source>
        <strain evidence="2">ZS14-85</strain>
    </source>
</reference>
<dbReference type="InterPro" id="IPR036390">
    <property type="entry name" value="WH_DNA-bd_sf"/>
</dbReference>
<evidence type="ECO:0000259" key="1">
    <source>
        <dbReference type="Pfam" id="PF13601"/>
    </source>
</evidence>
<dbReference type="Proteomes" id="UP001165341">
    <property type="component" value="Unassembled WGS sequence"/>
</dbReference>